<dbReference type="InterPro" id="IPR012337">
    <property type="entry name" value="RNaseH-like_sf"/>
</dbReference>
<comment type="caution">
    <text evidence="2">The sequence shown here is derived from an EMBL/GenBank/DDBJ whole genome shotgun (WGS) entry which is preliminary data.</text>
</comment>
<organism evidence="2 3">
    <name type="scientific">Nocardia higoensis</name>
    <dbReference type="NCBI Taxonomy" id="228599"/>
    <lineage>
        <taxon>Bacteria</taxon>
        <taxon>Bacillati</taxon>
        <taxon>Actinomycetota</taxon>
        <taxon>Actinomycetes</taxon>
        <taxon>Mycobacteriales</taxon>
        <taxon>Nocardiaceae</taxon>
        <taxon>Nocardia</taxon>
    </lineage>
</organism>
<dbReference type="Gene3D" id="3.30.420.10">
    <property type="entry name" value="Ribonuclease H-like superfamily/Ribonuclease H"/>
    <property type="match status" value="1"/>
</dbReference>
<evidence type="ECO:0000259" key="1">
    <source>
        <dbReference type="SMART" id="SM00479"/>
    </source>
</evidence>
<keyword evidence="2" id="KW-0269">Exonuclease</keyword>
<dbReference type="Proteomes" id="UP000707731">
    <property type="component" value="Unassembled WGS sequence"/>
</dbReference>
<feature type="domain" description="Exonuclease" evidence="1">
    <location>
        <begin position="2"/>
        <end position="172"/>
    </location>
</feature>
<dbReference type="NCBIfam" id="NF005927">
    <property type="entry name" value="PRK07942.1"/>
    <property type="match status" value="1"/>
</dbReference>
<keyword evidence="3" id="KW-1185">Reference proteome</keyword>
<gene>
    <name evidence="2" type="ORF">IU449_26700</name>
</gene>
<dbReference type="InterPro" id="IPR013520">
    <property type="entry name" value="Ribonucl_H"/>
</dbReference>
<dbReference type="SUPFAM" id="SSF53098">
    <property type="entry name" value="Ribonuclease H-like"/>
    <property type="match status" value="1"/>
</dbReference>
<dbReference type="SMART" id="SM00479">
    <property type="entry name" value="EXOIII"/>
    <property type="match status" value="1"/>
</dbReference>
<evidence type="ECO:0000313" key="2">
    <source>
        <dbReference type="EMBL" id="MBF6358089.1"/>
    </source>
</evidence>
<name>A0ABS0DI04_9NOCA</name>
<reference evidence="2 3" key="1">
    <citation type="submission" date="2020-10" db="EMBL/GenBank/DDBJ databases">
        <title>Identification of Nocardia species via Next-generation sequencing and recognition of intraspecies genetic diversity.</title>
        <authorList>
            <person name="Li P."/>
            <person name="Li P."/>
            <person name="Lu B."/>
        </authorList>
    </citation>
    <scope>NUCLEOTIDE SEQUENCE [LARGE SCALE GENOMIC DNA]</scope>
    <source>
        <strain evidence="2 3">BJ06-0143</strain>
    </source>
</reference>
<dbReference type="EMBL" id="JADLQN010000010">
    <property type="protein sequence ID" value="MBF6358089.1"/>
    <property type="molecule type" value="Genomic_DNA"/>
</dbReference>
<proteinExistence type="predicted"/>
<accession>A0ABS0DI04</accession>
<sequence>MPLAALDFETSSPDPLTTRIVTGCVLRVDGSEVRARNWLANPGVEIPAEATAVHGYTTEYAEKYGRPHDEVAAEVVAEVRQVFAEGRALVIFNASFDATILAANDPSFTSAEGLIVDPYVIDKRCDRYRRGSRKLSAVCIHYGIRLDDAHDAEADALAAARLAYILPRRYPELAAMTATELMSAQVNWHTEQTASFAAYLEKQGKPVDDLRYGWPITQQRAEVTA</sequence>
<dbReference type="InterPro" id="IPR036397">
    <property type="entry name" value="RNaseH_sf"/>
</dbReference>
<dbReference type="CDD" id="cd06127">
    <property type="entry name" value="DEDDh"/>
    <property type="match status" value="1"/>
</dbReference>
<keyword evidence="2" id="KW-0378">Hydrolase</keyword>
<dbReference type="Pfam" id="PF00929">
    <property type="entry name" value="RNase_T"/>
    <property type="match status" value="1"/>
</dbReference>
<evidence type="ECO:0000313" key="3">
    <source>
        <dbReference type="Proteomes" id="UP000707731"/>
    </source>
</evidence>
<keyword evidence="2" id="KW-0540">Nuclease</keyword>
<protein>
    <submittedName>
        <fullName evidence="2">3'-5' exonuclease</fullName>
    </submittedName>
</protein>
<dbReference type="GO" id="GO:0004527">
    <property type="term" value="F:exonuclease activity"/>
    <property type="evidence" value="ECO:0007669"/>
    <property type="project" value="UniProtKB-KW"/>
</dbReference>